<accession>A0ABP9B8B4</accession>
<keyword evidence="2" id="KW-1185">Reference proteome</keyword>
<comment type="caution">
    <text evidence="1">The sequence shown here is derived from an EMBL/GenBank/DDBJ whole genome shotgun (WGS) entry which is preliminary data.</text>
</comment>
<reference evidence="2" key="1">
    <citation type="journal article" date="2019" name="Int. J. Syst. Evol. Microbiol.">
        <title>The Global Catalogue of Microorganisms (GCM) 10K type strain sequencing project: providing services to taxonomists for standard genome sequencing and annotation.</title>
        <authorList>
            <consortium name="The Broad Institute Genomics Platform"/>
            <consortium name="The Broad Institute Genome Sequencing Center for Infectious Disease"/>
            <person name="Wu L."/>
            <person name="Ma J."/>
        </authorList>
    </citation>
    <scope>NUCLEOTIDE SEQUENCE [LARGE SCALE GENOMIC DNA]</scope>
    <source>
        <strain evidence="2">JCM 18204</strain>
    </source>
</reference>
<gene>
    <name evidence="1" type="ORF">GCM10023307_14950</name>
</gene>
<name>A0ABP9B8B4_9GAMM</name>
<dbReference type="Proteomes" id="UP001499959">
    <property type="component" value="Unassembled WGS sequence"/>
</dbReference>
<evidence type="ECO:0000313" key="1">
    <source>
        <dbReference type="EMBL" id="GAA4790632.1"/>
    </source>
</evidence>
<organism evidence="1 2">
    <name type="scientific">Lysobacter hankyongensis</name>
    <dbReference type="NCBI Taxonomy" id="1176535"/>
    <lineage>
        <taxon>Bacteria</taxon>
        <taxon>Pseudomonadati</taxon>
        <taxon>Pseudomonadota</taxon>
        <taxon>Gammaproteobacteria</taxon>
        <taxon>Lysobacterales</taxon>
        <taxon>Lysobacteraceae</taxon>
        <taxon>Lysobacter</taxon>
    </lineage>
</organism>
<proteinExistence type="predicted"/>
<dbReference type="EMBL" id="BAABJE010000005">
    <property type="protein sequence ID" value="GAA4790632.1"/>
    <property type="molecule type" value="Genomic_DNA"/>
</dbReference>
<sequence length="335" mass="35875">MRSVKLPSESAGKPQGGMVYYLPKQQLKLILTVTDGVSGAAQTRTVTVVPTDAFADRGARYVAQYRRNQIGSNTLKVKVNANGLLDGDNEGSSTPQVAEFLGRLAAGVQRRSIDASPGKGCSTAGTYEWVLDATDTQRQILFENRPSPVPLTFDAIGTSNLGDPGSCGLVVTVESIGKDIKPQPQWQDGDPDSRGHGYFYRQKRPVQVTVAAAGNQQRVFVHTLVDANSPTEYLPIPRTLFAATSWKVTFSNGTPTFYDVTAGGDALGLAKLPADVLHAYSQAVIGGLNDRKSMATTETEYLKQLAALAAQQAKYEACREAAESGDKERTKAACN</sequence>
<protein>
    <submittedName>
        <fullName evidence="1">Uncharacterized protein</fullName>
    </submittedName>
</protein>
<evidence type="ECO:0000313" key="2">
    <source>
        <dbReference type="Proteomes" id="UP001499959"/>
    </source>
</evidence>